<dbReference type="SUPFAM" id="SSF82771">
    <property type="entry name" value="GIY-YIG endonuclease"/>
    <property type="match status" value="1"/>
</dbReference>
<dbReference type="GO" id="GO:0009381">
    <property type="term" value="F:excinuclease ABC activity"/>
    <property type="evidence" value="ECO:0007669"/>
    <property type="project" value="UniProtKB-UniRule"/>
</dbReference>
<dbReference type="HOGENOM" id="CLU_014841_3_2_9"/>
<comment type="subunit">
    <text evidence="7">Interacts with UvrB in an incision complex.</text>
</comment>
<dbReference type="SUPFAM" id="SSF47781">
    <property type="entry name" value="RuvA domain 2-like"/>
    <property type="match status" value="1"/>
</dbReference>
<dbReference type="Pfam" id="PF14520">
    <property type="entry name" value="HHH_5"/>
    <property type="match status" value="1"/>
</dbReference>
<dbReference type="Pfam" id="PF02151">
    <property type="entry name" value="UVR"/>
    <property type="match status" value="1"/>
</dbReference>
<dbReference type="HAMAP" id="MF_00203">
    <property type="entry name" value="UvrC"/>
    <property type="match status" value="1"/>
</dbReference>
<evidence type="ECO:0000259" key="9">
    <source>
        <dbReference type="PROSITE" id="PS50151"/>
    </source>
</evidence>
<dbReference type="PANTHER" id="PTHR30562:SF1">
    <property type="entry name" value="UVRABC SYSTEM PROTEIN C"/>
    <property type="match status" value="1"/>
</dbReference>
<feature type="coiled-coil region" evidence="8">
    <location>
        <begin position="209"/>
        <end position="236"/>
    </location>
</feature>
<dbReference type="SMART" id="SM00278">
    <property type="entry name" value="HhH1"/>
    <property type="match status" value="2"/>
</dbReference>
<dbReference type="InterPro" id="IPR010994">
    <property type="entry name" value="RuvA_2-like"/>
</dbReference>
<dbReference type="PROSITE" id="PS50165">
    <property type="entry name" value="UVRC"/>
    <property type="match status" value="1"/>
</dbReference>
<keyword evidence="6 7" id="KW-0742">SOS response</keyword>
<dbReference type="Proteomes" id="UP000006919">
    <property type="component" value="Chromosome"/>
</dbReference>
<dbReference type="Gene3D" id="3.40.1440.10">
    <property type="entry name" value="GIY-YIG endonuclease"/>
    <property type="match status" value="1"/>
</dbReference>
<feature type="domain" description="UvrC family homology region profile" evidence="11">
    <location>
        <begin position="264"/>
        <end position="490"/>
    </location>
</feature>
<dbReference type="Pfam" id="PF01541">
    <property type="entry name" value="GIY-YIG"/>
    <property type="match status" value="1"/>
</dbReference>
<evidence type="ECO:0000256" key="7">
    <source>
        <dbReference type="HAMAP-Rule" id="MF_00203"/>
    </source>
</evidence>
<dbReference type="InterPro" id="IPR038476">
    <property type="entry name" value="UvrC_RNase_H_dom_sf"/>
</dbReference>
<dbReference type="Gene3D" id="3.30.420.340">
    <property type="entry name" value="UvrC, RNAse H endonuclease domain"/>
    <property type="match status" value="1"/>
</dbReference>
<dbReference type="EMBL" id="CP002403">
    <property type="protein sequence ID" value="ADU22943.1"/>
    <property type="molecule type" value="Genomic_DNA"/>
</dbReference>
<dbReference type="GO" id="GO:0003677">
    <property type="term" value="F:DNA binding"/>
    <property type="evidence" value="ECO:0007669"/>
    <property type="project" value="UniProtKB-UniRule"/>
</dbReference>
<sequence length="614" mass="69597">MHITEEHNPRLPYLRDKTSKLTTSPGVYIMKDKSGKIIYIGKAKNLHNRVNSYFRKGQDHLPKVWKMVSNVNDYEFIVTDSEFEALVLECSLIKMHTPKYNILLKDDKGYSYIRVTDEPYPRIQAVLQKSDDSAEYIGPYTSSFTVKQAVEEANRVFRLPTCTKIFPRDIKKQRPCLNYHIKRCMGVCTGEFSEEEYRSIVSQAVDYIKNGSSSSVERLTEEMERAAENLEFELAARLRDRITAIQKAAESQKVIDETIPDCDIIAISQSADIACASVIMYRGGRLTDKADYFLGDRSEPAAMMEEFVLSFYAMKDDAPKTIILEEDPTDILMLEQYLREKYDHAVHVSVPKRGHLLRLSTMAKNNANAFISVRVGRTGREVAGLDELARALGMEKPPRFIECYDISNLASTDMVAGMVVFENGRPCRKNYRKFSIKTVFEQNDYACMTEVIERRFAEYKKGTDDGFAQLPDLILLDGGNGHVNTIRPVLERLGISVPLYGLVKDDRHRTRAIATGSGEISLLKSRAAFALVTQIQDEVHRVAISYQRSKRRKTAFSLELTSVRGVGEKKAQKLMREFKTKEALKKASAEELRAVAGISADTAAELKKIIDEMS</sequence>
<dbReference type="InterPro" id="IPR036876">
    <property type="entry name" value="UVR_dom_sf"/>
</dbReference>
<dbReference type="OrthoDB" id="9804933at2"/>
<keyword evidence="3 7" id="KW-0228">DNA excision</keyword>
<accession>E6UE78</accession>
<evidence type="ECO:0000256" key="6">
    <source>
        <dbReference type="ARBA" id="ARBA00023236"/>
    </source>
</evidence>
<evidence type="ECO:0000313" key="13">
    <source>
        <dbReference type="Proteomes" id="UP000006919"/>
    </source>
</evidence>
<evidence type="ECO:0000313" key="12">
    <source>
        <dbReference type="EMBL" id="ADU22943.1"/>
    </source>
</evidence>
<evidence type="ECO:0000259" key="10">
    <source>
        <dbReference type="PROSITE" id="PS50164"/>
    </source>
</evidence>
<dbReference type="eggNOG" id="COG0322">
    <property type="taxonomic scope" value="Bacteria"/>
</dbReference>
<dbReference type="Gene3D" id="1.10.150.20">
    <property type="entry name" value="5' to 3' exonuclease, C-terminal subdomain"/>
    <property type="match status" value="1"/>
</dbReference>
<dbReference type="InterPro" id="IPR000305">
    <property type="entry name" value="GIY-YIG_endonuc"/>
</dbReference>
<dbReference type="GO" id="GO:0006289">
    <property type="term" value="P:nucleotide-excision repair"/>
    <property type="evidence" value="ECO:0007669"/>
    <property type="project" value="UniProtKB-UniRule"/>
</dbReference>
<name>E6UE78_RUMA7</name>
<dbReference type="CDD" id="cd10434">
    <property type="entry name" value="GIY-YIG_UvrC_Cho"/>
    <property type="match status" value="1"/>
</dbReference>
<dbReference type="STRING" id="697329.Rumal_2463"/>
<evidence type="ECO:0000256" key="3">
    <source>
        <dbReference type="ARBA" id="ARBA00022769"/>
    </source>
</evidence>
<dbReference type="Gene3D" id="4.10.860.10">
    <property type="entry name" value="UVR domain"/>
    <property type="match status" value="1"/>
</dbReference>
<evidence type="ECO:0000259" key="11">
    <source>
        <dbReference type="PROSITE" id="PS50165"/>
    </source>
</evidence>
<dbReference type="InterPro" id="IPR003583">
    <property type="entry name" value="Hlx-hairpin-Hlx_DNA-bd_motif"/>
</dbReference>
<dbReference type="NCBIfam" id="TIGR00194">
    <property type="entry name" value="uvrC"/>
    <property type="match status" value="1"/>
</dbReference>
<feature type="domain" description="GIY-YIG" evidence="10">
    <location>
        <begin position="23"/>
        <end position="102"/>
    </location>
</feature>
<dbReference type="InterPro" id="IPR047296">
    <property type="entry name" value="GIY-YIG_UvrC_Cho"/>
</dbReference>
<dbReference type="InterPro" id="IPR001943">
    <property type="entry name" value="UVR_dom"/>
</dbReference>
<organism evidence="12 13">
    <name type="scientific">Ruminococcus albus (strain ATCC 27210 / DSM 20455 / JCM 14654 / NCDO 2250 / 7)</name>
    <dbReference type="NCBI Taxonomy" id="697329"/>
    <lineage>
        <taxon>Bacteria</taxon>
        <taxon>Bacillati</taxon>
        <taxon>Bacillota</taxon>
        <taxon>Clostridia</taxon>
        <taxon>Eubacteriales</taxon>
        <taxon>Oscillospiraceae</taxon>
        <taxon>Ruminococcus</taxon>
    </lineage>
</organism>
<dbReference type="Pfam" id="PF08459">
    <property type="entry name" value="UvrC_RNaseH_dom"/>
    <property type="match status" value="1"/>
</dbReference>
<dbReference type="InterPro" id="IPR050066">
    <property type="entry name" value="UvrABC_protein_C"/>
</dbReference>
<reference evidence="12 13" key="1">
    <citation type="journal article" date="2011" name="J. Bacteriol.">
        <title>Complete genome of the cellulolytic ruminal bacterium Ruminococcus albus 7.</title>
        <authorList>
            <person name="Suen G."/>
            <person name="Stevenson D.M."/>
            <person name="Bruce D.C."/>
            <person name="Chertkov O."/>
            <person name="Copeland A."/>
            <person name="Cheng J.F."/>
            <person name="Detter C."/>
            <person name="Detter J.C."/>
            <person name="Goodwin L.A."/>
            <person name="Han C.S."/>
            <person name="Hauser L.J."/>
            <person name="Ivanova N.N."/>
            <person name="Kyrpides N.C."/>
            <person name="Land M.L."/>
            <person name="Lapidus A."/>
            <person name="Lucas S."/>
            <person name="Ovchinnikova G."/>
            <person name="Pitluck S."/>
            <person name="Tapia R."/>
            <person name="Woyke T."/>
            <person name="Boyum J."/>
            <person name="Mead D."/>
            <person name="Weimer P.J."/>
        </authorList>
    </citation>
    <scope>NUCLEOTIDE SEQUENCE [LARGE SCALE GENOMIC DNA]</scope>
    <source>
        <strain evidence="13">ATCC 27210 / DSM 20455 / JCM 14654 / NCDO 2250 / 7</strain>
    </source>
</reference>
<dbReference type="AlphaFoldDB" id="E6UE78"/>
<evidence type="ECO:0000256" key="1">
    <source>
        <dbReference type="ARBA" id="ARBA00022490"/>
    </source>
</evidence>
<dbReference type="PROSITE" id="PS50151">
    <property type="entry name" value="UVR"/>
    <property type="match status" value="1"/>
</dbReference>
<dbReference type="GO" id="GO:0005737">
    <property type="term" value="C:cytoplasm"/>
    <property type="evidence" value="ECO:0007669"/>
    <property type="project" value="UniProtKB-SubCell"/>
</dbReference>
<dbReference type="FunFam" id="3.40.1440.10:FF:000001">
    <property type="entry name" value="UvrABC system protein C"/>
    <property type="match status" value="1"/>
</dbReference>
<dbReference type="InterPro" id="IPR004791">
    <property type="entry name" value="UvrC"/>
</dbReference>
<gene>
    <name evidence="7" type="primary">uvrC</name>
    <name evidence="12" type="ordered locus">Rumal_2463</name>
</gene>
<dbReference type="PANTHER" id="PTHR30562">
    <property type="entry name" value="UVRC/OXIDOREDUCTASE"/>
    <property type="match status" value="1"/>
</dbReference>
<evidence type="ECO:0000256" key="8">
    <source>
        <dbReference type="SAM" id="Coils"/>
    </source>
</evidence>
<keyword evidence="4 7" id="KW-0267">Excision nuclease</keyword>
<keyword evidence="1 7" id="KW-0963">Cytoplasm</keyword>
<dbReference type="KEGG" id="ral:Rumal_2463"/>
<dbReference type="SMART" id="SM00465">
    <property type="entry name" value="GIYc"/>
    <property type="match status" value="1"/>
</dbReference>
<keyword evidence="2 7" id="KW-0227">DNA damage</keyword>
<dbReference type="InterPro" id="IPR001162">
    <property type="entry name" value="UvrC_RNase_H_dom"/>
</dbReference>
<dbReference type="GO" id="GO:0009432">
    <property type="term" value="P:SOS response"/>
    <property type="evidence" value="ECO:0007669"/>
    <property type="project" value="UniProtKB-UniRule"/>
</dbReference>
<dbReference type="GO" id="GO:0009380">
    <property type="term" value="C:excinuclease repair complex"/>
    <property type="evidence" value="ECO:0007669"/>
    <property type="project" value="InterPro"/>
</dbReference>
<dbReference type="InterPro" id="IPR035901">
    <property type="entry name" value="GIY-YIG_endonuc_sf"/>
</dbReference>
<comment type="similarity">
    <text evidence="7">Belongs to the UvrC family.</text>
</comment>
<dbReference type="SUPFAM" id="SSF46600">
    <property type="entry name" value="C-terminal UvrC-binding domain of UvrB"/>
    <property type="match status" value="1"/>
</dbReference>
<dbReference type="Pfam" id="PF22920">
    <property type="entry name" value="UvrC_RNaseH"/>
    <property type="match status" value="1"/>
</dbReference>
<dbReference type="PROSITE" id="PS50164">
    <property type="entry name" value="GIY_YIG"/>
    <property type="match status" value="1"/>
</dbReference>
<evidence type="ECO:0000256" key="4">
    <source>
        <dbReference type="ARBA" id="ARBA00022881"/>
    </source>
</evidence>
<keyword evidence="8" id="KW-0175">Coiled coil</keyword>
<dbReference type="RefSeq" id="WP_013499076.1">
    <property type="nucleotide sequence ID" value="NC_014833.1"/>
</dbReference>
<comment type="function">
    <text evidence="7">The UvrABC repair system catalyzes the recognition and processing of DNA lesions. UvrC both incises the 5' and 3' sides of the lesion. The N-terminal half is responsible for the 3' incision and the C-terminal half is responsible for the 5' incision.</text>
</comment>
<comment type="subcellular location">
    <subcellularLocation>
        <location evidence="7">Cytoplasm</location>
    </subcellularLocation>
</comment>
<feature type="domain" description="UVR" evidence="9">
    <location>
        <begin position="213"/>
        <end position="248"/>
    </location>
</feature>
<protein>
    <recommendedName>
        <fullName evidence="7">UvrABC system protein C</fullName>
        <shortName evidence="7">Protein UvrC</shortName>
    </recommendedName>
    <alternativeName>
        <fullName evidence="7">Excinuclease ABC subunit C</fullName>
    </alternativeName>
</protein>
<evidence type="ECO:0000256" key="5">
    <source>
        <dbReference type="ARBA" id="ARBA00023204"/>
    </source>
</evidence>
<keyword evidence="5 7" id="KW-0234">DNA repair</keyword>
<evidence type="ECO:0000256" key="2">
    <source>
        <dbReference type="ARBA" id="ARBA00022763"/>
    </source>
</evidence>
<proteinExistence type="inferred from homology"/>